<dbReference type="InterPro" id="IPR006655">
    <property type="entry name" value="Mopterin_OxRdtase_prok_CS"/>
</dbReference>
<sequence>MTETIEKPAGSRVAPSRRSFLKWSGVATGTATLLASSTNLGMPGHGPAAAADGMTDADKTVWNACLVNCGSRCALRFQVKDGQIVRELPDNSGTDDIVGPTLRPCVRGRSLRRRVYSPDRLKKPLRRKDGTKRGDGEWEEISWEEAMDTIADEYKRIVSDYGQESIYFQYASGVTGGNITRDSWGRLLSLAGGYVGWYGSYSTSQITVSMPYMYGARFESNSIADSKHSKLVIYWGNNPIETRMSGGNNLWSATKTRKDYGVRTIVIDPRYSDTAIDVADEWIPIRPGSDAALVAGIAWVLLDEGLYDQDFLDKYCVGFDEDHMPDGAPKNASYRSYIEGKGEDGVEKTPDWAADITGIPAATIIRLAREIGNAKPCSILQGWGLQRQANGEYNCRAIMVLPLMTGNVGIHGGGNGSREGTINFPLATFGVENPVTTMIPAFKWTEAIDHGSELTALKDGVQGRDKLESDFKMLINVAGNINLNQHSDLNATRELLRDESKCELIVDVDNHMTSSARYADIVLPGTTNAEENDFIGSEYAGDTAYAIMVDQAIDPLYDCKSHYDMCTMLADRLGIKDEFTEGRTQDEWRSHLINETRKELPDLWSEDELHEKGVFRINNPEGTFVANKDFRDDPEANPLETPSGKIEIYSATLADMAKDWEFPDAELGDKLIPLPEFVETWEGPLAAREDKEYPLQMIGHHFKGRTHSSYGSVDWTKEAHPQKIWLSIPDADSRGIDNGDLISVKSRRGVVQGQAFVTPRIVPGVVSVPQGAWYEPNNDGIDEGGCVNTLTRIHASPLSKGNPQHTNLVEVEKYHA</sequence>
<dbReference type="SUPFAM" id="SSF53706">
    <property type="entry name" value="Formate dehydrogenase/DMSO reductase, domains 1-3"/>
    <property type="match status" value="1"/>
</dbReference>
<accession>A0A2V1K6F3</accession>
<evidence type="ECO:0000256" key="5">
    <source>
        <dbReference type="ARBA" id="ARBA00022729"/>
    </source>
</evidence>
<dbReference type="GO" id="GO:0030151">
    <property type="term" value="F:molybdenum ion binding"/>
    <property type="evidence" value="ECO:0007669"/>
    <property type="project" value="InterPro"/>
</dbReference>
<dbReference type="PROSITE" id="PS51669">
    <property type="entry name" value="4FE4S_MOW_BIS_MGD"/>
    <property type="match status" value="1"/>
</dbReference>
<dbReference type="SUPFAM" id="SSF50692">
    <property type="entry name" value="ADC-like"/>
    <property type="match status" value="1"/>
</dbReference>
<protein>
    <submittedName>
        <fullName evidence="10">Dimethyl sulfoxide reductase subunit A</fullName>
    </submittedName>
</protein>
<gene>
    <name evidence="10" type="ORF">DD236_01100</name>
</gene>
<dbReference type="AlphaFoldDB" id="A0A2V1K6F3"/>
<dbReference type="InterPro" id="IPR006311">
    <property type="entry name" value="TAT_signal"/>
</dbReference>
<dbReference type="GO" id="GO:0051539">
    <property type="term" value="F:4 iron, 4 sulfur cluster binding"/>
    <property type="evidence" value="ECO:0007669"/>
    <property type="project" value="InterPro"/>
</dbReference>
<dbReference type="FunFam" id="3.40.228.10:FF:000004">
    <property type="entry name" value="Dimethyl sulfoxide reductase subunit A"/>
    <property type="match status" value="1"/>
</dbReference>
<dbReference type="PANTHER" id="PTHR43742">
    <property type="entry name" value="TRIMETHYLAMINE-N-OXIDE REDUCTASE"/>
    <property type="match status" value="1"/>
</dbReference>
<dbReference type="Pfam" id="PF01568">
    <property type="entry name" value="Molydop_binding"/>
    <property type="match status" value="1"/>
</dbReference>
<dbReference type="PROSITE" id="PS00932">
    <property type="entry name" value="MOLYBDOPTERIN_PROK_3"/>
    <property type="match status" value="1"/>
</dbReference>
<dbReference type="InterPro" id="IPR009010">
    <property type="entry name" value="Asp_de-COase-like_dom_sf"/>
</dbReference>
<dbReference type="SMART" id="SM00926">
    <property type="entry name" value="Molybdop_Fe4S4"/>
    <property type="match status" value="1"/>
</dbReference>
<dbReference type="GO" id="GO:0009055">
    <property type="term" value="F:electron transfer activity"/>
    <property type="evidence" value="ECO:0007669"/>
    <property type="project" value="TreeGrafter"/>
</dbReference>
<dbReference type="RefSeq" id="WP_109092539.1">
    <property type="nucleotide sequence ID" value="NZ_QETB01000001.1"/>
</dbReference>
<dbReference type="Gene3D" id="3.40.228.10">
    <property type="entry name" value="Dimethylsulfoxide Reductase, domain 2"/>
    <property type="match status" value="1"/>
</dbReference>
<keyword evidence="6" id="KW-0560">Oxidoreductase</keyword>
<evidence type="ECO:0000256" key="4">
    <source>
        <dbReference type="ARBA" id="ARBA00022723"/>
    </source>
</evidence>
<feature type="domain" description="4Fe-4S Mo/W bis-MGD-type" evidence="9">
    <location>
        <begin position="58"/>
        <end position="119"/>
    </location>
</feature>
<dbReference type="PROSITE" id="PS00490">
    <property type="entry name" value="MOLYBDOPTERIN_PROK_2"/>
    <property type="match status" value="1"/>
</dbReference>
<dbReference type="CDD" id="cd02770">
    <property type="entry name" value="MopB_DmsA-EC"/>
    <property type="match status" value="1"/>
</dbReference>
<keyword evidence="11" id="KW-1185">Reference proteome</keyword>
<keyword evidence="7" id="KW-0408">Iron</keyword>
<proteinExistence type="inferred from homology"/>
<evidence type="ECO:0000256" key="2">
    <source>
        <dbReference type="ARBA" id="ARBA00010312"/>
    </source>
</evidence>
<dbReference type="Gene3D" id="2.40.40.20">
    <property type="match status" value="1"/>
</dbReference>
<dbReference type="GO" id="GO:0009061">
    <property type="term" value="P:anaerobic respiration"/>
    <property type="evidence" value="ECO:0007669"/>
    <property type="project" value="TreeGrafter"/>
</dbReference>
<dbReference type="GO" id="GO:0030288">
    <property type="term" value="C:outer membrane-bounded periplasmic space"/>
    <property type="evidence" value="ECO:0007669"/>
    <property type="project" value="TreeGrafter"/>
</dbReference>
<organism evidence="10 11">
    <name type="scientific">Ancrocorticia populi</name>
    <dbReference type="NCBI Taxonomy" id="2175228"/>
    <lineage>
        <taxon>Bacteria</taxon>
        <taxon>Bacillati</taxon>
        <taxon>Actinomycetota</taxon>
        <taxon>Actinomycetes</taxon>
        <taxon>Actinomycetales</taxon>
        <taxon>Actinomycetaceae</taxon>
        <taxon>Ancrocorticia</taxon>
    </lineage>
</organism>
<dbReference type="NCBIfam" id="TIGR02166">
    <property type="entry name" value="dmsA_ynfE"/>
    <property type="match status" value="1"/>
</dbReference>
<keyword evidence="5" id="KW-0732">Signal</keyword>
<name>A0A2V1K6F3_9ACTO</name>
<evidence type="ECO:0000256" key="6">
    <source>
        <dbReference type="ARBA" id="ARBA00023002"/>
    </source>
</evidence>
<dbReference type="InterPro" id="IPR019546">
    <property type="entry name" value="TAT_signal_bac_arc"/>
</dbReference>
<dbReference type="InterPro" id="IPR050612">
    <property type="entry name" value="Prok_Mopterin_Oxidored"/>
</dbReference>
<reference evidence="11" key="1">
    <citation type="submission" date="2018-05" db="EMBL/GenBank/DDBJ databases">
        <authorList>
            <person name="Li Y."/>
        </authorList>
    </citation>
    <scope>NUCLEOTIDE SEQUENCE [LARGE SCALE GENOMIC DNA]</scope>
    <source>
        <strain evidence="11">sk1b4</strain>
    </source>
</reference>
<dbReference type="Gene3D" id="3.40.50.12440">
    <property type="match status" value="2"/>
</dbReference>
<dbReference type="InterPro" id="IPR006963">
    <property type="entry name" value="Mopterin_OxRdtase_4Fe-4S_dom"/>
</dbReference>
<dbReference type="Pfam" id="PF10518">
    <property type="entry name" value="TAT_signal"/>
    <property type="match status" value="1"/>
</dbReference>
<evidence type="ECO:0000256" key="7">
    <source>
        <dbReference type="ARBA" id="ARBA00023004"/>
    </source>
</evidence>
<dbReference type="PANTHER" id="PTHR43742:SF3">
    <property type="entry name" value="DIMETHYL SULFOXIDE REDUCTASE DMSA"/>
    <property type="match status" value="1"/>
</dbReference>
<evidence type="ECO:0000259" key="9">
    <source>
        <dbReference type="PROSITE" id="PS51669"/>
    </source>
</evidence>
<evidence type="ECO:0000313" key="10">
    <source>
        <dbReference type="EMBL" id="PWF27038.1"/>
    </source>
</evidence>
<dbReference type="Gene3D" id="3.40.50.740">
    <property type="match status" value="1"/>
</dbReference>
<comment type="cofactor">
    <cofactor evidence="1">
        <name>Mo-bis(molybdopterin guanine dinucleotide)</name>
        <dbReference type="ChEBI" id="CHEBI:60539"/>
    </cofactor>
</comment>
<dbReference type="GO" id="GO:0043546">
    <property type="term" value="F:molybdopterin cofactor binding"/>
    <property type="evidence" value="ECO:0007669"/>
    <property type="project" value="InterPro"/>
</dbReference>
<evidence type="ECO:0000256" key="1">
    <source>
        <dbReference type="ARBA" id="ARBA00001942"/>
    </source>
</evidence>
<dbReference type="Pfam" id="PF04879">
    <property type="entry name" value="Molybdop_Fe4S4"/>
    <property type="match status" value="1"/>
</dbReference>
<comment type="similarity">
    <text evidence="2">Belongs to the prokaryotic molybdopterin-containing oxidoreductase family.</text>
</comment>
<dbReference type="EMBL" id="QETB01000001">
    <property type="protein sequence ID" value="PWF27038.1"/>
    <property type="molecule type" value="Genomic_DNA"/>
</dbReference>
<comment type="caution">
    <text evidence="10">The sequence shown here is derived from an EMBL/GenBank/DDBJ whole genome shotgun (WGS) entry which is preliminary data.</text>
</comment>
<dbReference type="Proteomes" id="UP000245283">
    <property type="component" value="Unassembled WGS sequence"/>
</dbReference>
<dbReference type="InterPro" id="IPR006657">
    <property type="entry name" value="MoPterin_dinucl-bd_dom"/>
</dbReference>
<dbReference type="InterPro" id="IPR006656">
    <property type="entry name" value="Mopterin_OxRdtase"/>
</dbReference>
<dbReference type="Pfam" id="PF00384">
    <property type="entry name" value="Molybdopterin"/>
    <property type="match status" value="1"/>
</dbReference>
<evidence type="ECO:0000256" key="3">
    <source>
        <dbReference type="ARBA" id="ARBA00022505"/>
    </source>
</evidence>
<keyword evidence="3" id="KW-0500">Molybdenum</keyword>
<evidence type="ECO:0000313" key="11">
    <source>
        <dbReference type="Proteomes" id="UP000245283"/>
    </source>
</evidence>
<dbReference type="PROSITE" id="PS51318">
    <property type="entry name" value="TAT"/>
    <property type="match status" value="1"/>
</dbReference>
<dbReference type="InterPro" id="IPR011888">
    <property type="entry name" value="Anaer_DMSO_reductase"/>
</dbReference>
<evidence type="ECO:0000256" key="8">
    <source>
        <dbReference type="ARBA" id="ARBA00023014"/>
    </source>
</evidence>
<dbReference type="OrthoDB" id="9759518at2"/>
<keyword evidence="4" id="KW-0479">Metal-binding</keyword>
<keyword evidence="8" id="KW-0411">Iron-sulfur</keyword>
<dbReference type="GO" id="GO:0009389">
    <property type="term" value="F:dimethyl sulfoxide reductase activity"/>
    <property type="evidence" value="ECO:0007669"/>
    <property type="project" value="InterPro"/>
</dbReference>